<dbReference type="Pfam" id="PF08816">
    <property type="entry name" value="Ivy"/>
    <property type="match status" value="1"/>
</dbReference>
<protein>
    <submittedName>
        <fullName evidence="3">Inhibitor of vertebrate lysozyme</fullName>
    </submittedName>
</protein>
<organism evidence="3 4">
    <name type="scientific">Yersinia intermedia</name>
    <dbReference type="NCBI Taxonomy" id="631"/>
    <lineage>
        <taxon>Bacteria</taxon>
        <taxon>Pseudomonadati</taxon>
        <taxon>Pseudomonadota</taxon>
        <taxon>Gammaproteobacteria</taxon>
        <taxon>Enterobacterales</taxon>
        <taxon>Yersiniaceae</taxon>
        <taxon>Yersinia</taxon>
    </lineage>
</organism>
<dbReference type="Proteomes" id="UP000043316">
    <property type="component" value="Unassembled WGS sequence"/>
</dbReference>
<keyword evidence="2" id="KW-0732">Signal</keyword>
<feature type="chain" id="PRO_5005221209" evidence="2">
    <location>
        <begin position="25"/>
        <end position="184"/>
    </location>
</feature>
<evidence type="ECO:0000256" key="1">
    <source>
        <dbReference type="SAM" id="MobiDB-lite"/>
    </source>
</evidence>
<evidence type="ECO:0000256" key="2">
    <source>
        <dbReference type="SAM" id="SignalP"/>
    </source>
</evidence>
<reference evidence="4" key="1">
    <citation type="submission" date="2015-03" db="EMBL/GenBank/DDBJ databases">
        <authorList>
            <consortium name="Pathogen Informatics"/>
        </authorList>
    </citation>
    <scope>NUCLEOTIDE SEQUENCE [LARGE SCALE GENOMIC DNA]</scope>
    <source>
        <strain evidence="4">R148</strain>
    </source>
</reference>
<feature type="signal peptide" evidence="2">
    <location>
        <begin position="1"/>
        <end position="24"/>
    </location>
</feature>
<dbReference type="AlphaFoldDB" id="A0A0H5LWD5"/>
<feature type="compositionally biased region" description="Low complexity" evidence="1">
    <location>
        <begin position="48"/>
        <end position="57"/>
    </location>
</feature>
<proteinExistence type="predicted"/>
<sequence>MKGRKTRHCLVAAAILSLHSWAFAQPVSATPAVSTPPDVSVPPAINSTTPAPAKPLPTTADLLQQPVYKNSWQKMTKSQKNLPAWARKGVGTSGPYEVIHWEGKQYKVGRICKPHDCSNNFMWVAFSQNKKQVWQAWGMRIMVDDKPQAMDNPSQFATYQWLGHPDEGIQAMLKNQLQQDPNWR</sequence>
<gene>
    <name evidence="3" type="primary">ivy</name>
    <name evidence="3" type="ORF">ERS008476_02215</name>
</gene>
<name>A0A0H5LWD5_YERIN</name>
<dbReference type="RefSeq" id="WP_053009581.1">
    <property type="nucleotide sequence ID" value="NZ_CWJI01000004.1"/>
</dbReference>
<evidence type="ECO:0000313" key="3">
    <source>
        <dbReference type="EMBL" id="CRY55232.1"/>
    </source>
</evidence>
<dbReference type="SUPFAM" id="SSF89872">
    <property type="entry name" value="Inhibitor of vertebrate lysozyme, Ivy"/>
    <property type="match status" value="1"/>
</dbReference>
<dbReference type="InterPro" id="IPR036501">
    <property type="entry name" value="Inhibitor_vert_lysozyme_sf"/>
</dbReference>
<accession>A0A0H5LWD5</accession>
<dbReference type="Gene3D" id="3.40.1420.10">
    <property type="entry name" value="Inhibitor of vertebrate lysozyme"/>
    <property type="match status" value="1"/>
</dbReference>
<feature type="region of interest" description="Disordered" evidence="1">
    <location>
        <begin position="32"/>
        <end position="57"/>
    </location>
</feature>
<evidence type="ECO:0000313" key="4">
    <source>
        <dbReference type="Proteomes" id="UP000043316"/>
    </source>
</evidence>
<dbReference type="EMBL" id="CWJI01000004">
    <property type="protein sequence ID" value="CRY55232.1"/>
    <property type="molecule type" value="Genomic_DNA"/>
</dbReference>